<reference evidence="4" key="1">
    <citation type="journal article" date="2019" name="Mol. Phylogenet. Evol.">
        <title>Morphological evolution and classification of the red algal order Ceramiales inferred using plastid phylogenomics.</title>
        <authorList>
            <person name="Diaz-Tapia P."/>
            <person name="Pasella M.M."/>
            <person name="Verbruggen H."/>
            <person name="Maggs C.A."/>
        </authorList>
    </citation>
    <scope>NUCLEOTIDE SEQUENCE</scope>
    <source>
        <strain evidence="4">HV05337</strain>
    </source>
</reference>
<geneLocation type="plastid" evidence="4"/>
<evidence type="ECO:0000313" key="4">
    <source>
        <dbReference type="EMBL" id="QCI07395.1"/>
    </source>
</evidence>
<evidence type="ECO:0000256" key="2">
    <source>
        <dbReference type="ARBA" id="ARBA00022640"/>
    </source>
</evidence>
<name>A0A4D6X0U2_9FLOR</name>
<evidence type="ECO:0000256" key="1">
    <source>
        <dbReference type="ARBA" id="ARBA00004474"/>
    </source>
</evidence>
<dbReference type="Pfam" id="PF06799">
    <property type="entry name" value="CGLD27-like"/>
    <property type="match status" value="1"/>
</dbReference>
<reference evidence="4" key="2">
    <citation type="submission" date="2019-04" db="EMBL/GenBank/DDBJ databases">
        <authorList>
            <person name="Pasella M."/>
        </authorList>
    </citation>
    <scope>NUCLEOTIDE SEQUENCE</scope>
    <source>
        <strain evidence="4">HV05337</strain>
    </source>
</reference>
<feature type="transmembrane region" description="Helical" evidence="3">
    <location>
        <begin position="71"/>
        <end position="92"/>
    </location>
</feature>
<feature type="transmembrane region" description="Helical" evidence="3">
    <location>
        <begin position="146"/>
        <end position="164"/>
    </location>
</feature>
<evidence type="ECO:0000256" key="3">
    <source>
        <dbReference type="SAM" id="Phobius"/>
    </source>
</evidence>
<protein>
    <recommendedName>
        <fullName evidence="5">Ycf36</fullName>
    </recommendedName>
</protein>
<evidence type="ECO:0008006" key="5">
    <source>
        <dbReference type="Google" id="ProtNLM"/>
    </source>
</evidence>
<dbReference type="GO" id="GO:0009536">
    <property type="term" value="C:plastid"/>
    <property type="evidence" value="ECO:0007669"/>
    <property type="project" value="UniProtKB-SubCell"/>
</dbReference>
<comment type="subcellular location">
    <subcellularLocation>
        <location evidence="1">Plastid</location>
    </subcellularLocation>
</comment>
<keyword evidence="3" id="KW-0472">Membrane</keyword>
<keyword evidence="3" id="KW-1133">Transmembrane helix</keyword>
<dbReference type="EMBL" id="MK814681">
    <property type="protein sequence ID" value="QCI07395.1"/>
    <property type="molecule type" value="Genomic_DNA"/>
</dbReference>
<proteinExistence type="predicted"/>
<gene>
    <name evidence="4" type="primary">ycf36</name>
</gene>
<dbReference type="InterPro" id="IPR009631">
    <property type="entry name" value="CGLD27-like"/>
</dbReference>
<dbReference type="PANTHER" id="PTHR34214:SF3">
    <property type="entry name" value="PROTEIN CONSERVED IN THE GREEN LINEAGE AND DIATOMS 27, CHLOROPLASTIC"/>
    <property type="match status" value="1"/>
</dbReference>
<dbReference type="PANTHER" id="PTHR34214">
    <property type="match status" value="1"/>
</dbReference>
<feature type="transmembrane region" description="Helical" evidence="3">
    <location>
        <begin position="43"/>
        <end position="65"/>
    </location>
</feature>
<keyword evidence="2 4" id="KW-0934">Plastid</keyword>
<organism evidence="4">
    <name type="scientific">Leiomenia cribrosa</name>
    <dbReference type="NCBI Taxonomy" id="217483"/>
    <lineage>
        <taxon>Eukaryota</taxon>
        <taxon>Rhodophyta</taxon>
        <taxon>Florideophyceae</taxon>
        <taxon>Rhodymeniophycidae</taxon>
        <taxon>Gigartinales</taxon>
        <taxon>Kallymeniaceae</taxon>
        <taxon>Leiomenia</taxon>
    </lineage>
</organism>
<accession>A0A4D6X0U2</accession>
<sequence length="165" mass="19786">MFIFKKLCPVPFDQQPLNEYISLKKSCFFSWSVLNIDKYLNRILSIFTFLFLLLSPFVFSLMPYYKNEFQLILLNTCIVNFIFIIIFMRLYLGWSYIVKRLVSATVFYEESGWYDGQIWIKTVESLTKDRLIGLYEVTPFVKRIKCSLFISIMSFIIENLIFYLL</sequence>
<keyword evidence="3" id="KW-0812">Transmembrane</keyword>
<dbReference type="AlphaFoldDB" id="A0A4D6X0U2"/>